<feature type="transmembrane region" description="Helical" evidence="5">
    <location>
        <begin position="189"/>
        <end position="207"/>
    </location>
</feature>
<dbReference type="EMBL" id="VULY01000018">
    <property type="protein sequence ID" value="MSR94637.1"/>
    <property type="molecule type" value="Genomic_DNA"/>
</dbReference>
<comment type="caution">
    <text evidence="7">The sequence shown here is derived from an EMBL/GenBank/DDBJ whole genome shotgun (WGS) entry which is preliminary data.</text>
</comment>
<keyword evidence="5" id="KW-0812">Transmembrane</keyword>
<evidence type="ECO:0000259" key="6">
    <source>
        <dbReference type="PROSITE" id="PS50885"/>
    </source>
</evidence>
<dbReference type="SMART" id="SM00304">
    <property type="entry name" value="HAMP"/>
    <property type="match status" value="1"/>
</dbReference>
<reference evidence="7 8" key="1">
    <citation type="submission" date="2019-08" db="EMBL/GenBank/DDBJ databases">
        <title>In-depth cultivation of the pig gut microbiome towards novel bacterial diversity and tailored functional studies.</title>
        <authorList>
            <person name="Wylensek D."/>
            <person name="Hitch T.C.A."/>
            <person name="Clavel T."/>
        </authorList>
    </citation>
    <scope>NUCLEOTIDE SEQUENCE [LARGE SCALE GENOMIC DNA]</scope>
    <source>
        <strain evidence="7 8">68-1-5</strain>
    </source>
</reference>
<evidence type="ECO:0000256" key="5">
    <source>
        <dbReference type="SAM" id="Phobius"/>
    </source>
</evidence>
<organism evidence="7 8">
    <name type="scientific">Suipraeoptans intestinalis</name>
    <dbReference type="NCBI Taxonomy" id="2606628"/>
    <lineage>
        <taxon>Bacteria</taxon>
        <taxon>Bacillati</taxon>
        <taxon>Bacillota</taxon>
        <taxon>Clostridia</taxon>
        <taxon>Lachnospirales</taxon>
        <taxon>Lachnospiraceae</taxon>
        <taxon>Suipraeoptans</taxon>
    </lineage>
</organism>
<sequence length="501" mass="57536">MKQQSRPKYPMKLQMRILLVCLLTFVTGFAVTGYLNMKNSSILKQIEKTYFGNQLLMKNQEILQNIQGDVNEYLNTKSTKSLSDYYDKESEYRKLLKSFNTGMTGNEELMMEKNIYHMSESYLEVAAAAIQAKRGRDIEEYRKRYEALTEQYEYLSAAIYTLNNRKFEKNSAAYEEIAAVTRQNGIKNAVLIAVTAVLNMLLVLLLTGRLVKPLKNLVEASKKVGTGNLEIQLTETGRQDEIDVVMHAFNQMVFSLKQYILDQQESLQRENAMKEKAILAESHLKDAQLKYLRAQINPHFLFNTLNAGAQLAMMEEADGTYRYLHTVADFYRYAAQQDSGVVTVEKEIELIDDYMYILNVRYSGEIAYEKKVDPSVLEYRMPGMILQPIVENCVKHGLGELETGKKITLEAVCEEDQIAISVRDNGVGMKQELIRRLLKVDRRTEVEESISESGGIGMKNVIARLRMYYDRDDIMEITSTEEHMGTEVTLYLPIGRKEDRV</sequence>
<feature type="domain" description="HAMP" evidence="6">
    <location>
        <begin position="208"/>
        <end position="261"/>
    </location>
</feature>
<dbReference type="InterPro" id="IPR050640">
    <property type="entry name" value="Bact_2-comp_sensor_kinase"/>
</dbReference>
<keyword evidence="5" id="KW-0472">Membrane</keyword>
<dbReference type="RefSeq" id="WP_154478360.1">
    <property type="nucleotide sequence ID" value="NZ_VULY01000018.1"/>
</dbReference>
<dbReference type="InterPro" id="IPR003660">
    <property type="entry name" value="HAMP_dom"/>
</dbReference>
<keyword evidence="2" id="KW-0597">Phosphoprotein</keyword>
<dbReference type="InterPro" id="IPR036890">
    <property type="entry name" value="HATPase_C_sf"/>
</dbReference>
<evidence type="ECO:0000256" key="2">
    <source>
        <dbReference type="ARBA" id="ARBA00022553"/>
    </source>
</evidence>
<dbReference type="PANTHER" id="PTHR34220">
    <property type="entry name" value="SENSOR HISTIDINE KINASE YPDA"/>
    <property type="match status" value="1"/>
</dbReference>
<keyword evidence="3" id="KW-0808">Transferase</keyword>
<dbReference type="CDD" id="cd06225">
    <property type="entry name" value="HAMP"/>
    <property type="match status" value="1"/>
</dbReference>
<dbReference type="Gene3D" id="6.10.340.10">
    <property type="match status" value="1"/>
</dbReference>
<dbReference type="SMART" id="SM00387">
    <property type="entry name" value="HATPase_c"/>
    <property type="match status" value="1"/>
</dbReference>
<dbReference type="Pfam" id="PF06580">
    <property type="entry name" value="His_kinase"/>
    <property type="match status" value="1"/>
</dbReference>
<dbReference type="SUPFAM" id="SSF55874">
    <property type="entry name" value="ATPase domain of HSP90 chaperone/DNA topoisomerase II/histidine kinase"/>
    <property type="match status" value="1"/>
</dbReference>
<evidence type="ECO:0000256" key="3">
    <source>
        <dbReference type="ARBA" id="ARBA00022679"/>
    </source>
</evidence>
<dbReference type="InterPro" id="IPR010559">
    <property type="entry name" value="Sig_transdc_His_kin_internal"/>
</dbReference>
<proteinExistence type="predicted"/>
<dbReference type="SUPFAM" id="SSF158472">
    <property type="entry name" value="HAMP domain-like"/>
    <property type="match status" value="1"/>
</dbReference>
<evidence type="ECO:0000313" key="7">
    <source>
        <dbReference type="EMBL" id="MSR94637.1"/>
    </source>
</evidence>
<accession>A0A6N7V3A1</accession>
<name>A0A6N7V3A1_9FIRM</name>
<dbReference type="Pfam" id="PF00672">
    <property type="entry name" value="HAMP"/>
    <property type="match status" value="1"/>
</dbReference>
<dbReference type="PROSITE" id="PS50885">
    <property type="entry name" value="HAMP"/>
    <property type="match status" value="1"/>
</dbReference>
<keyword evidence="4" id="KW-0418">Kinase</keyword>
<dbReference type="GO" id="GO:0016020">
    <property type="term" value="C:membrane"/>
    <property type="evidence" value="ECO:0007669"/>
    <property type="project" value="UniProtKB-SubCell"/>
</dbReference>
<keyword evidence="8" id="KW-1185">Reference proteome</keyword>
<dbReference type="InterPro" id="IPR003594">
    <property type="entry name" value="HATPase_dom"/>
</dbReference>
<keyword evidence="5" id="KW-1133">Transmembrane helix</keyword>
<gene>
    <name evidence="7" type="ORF">FYJ34_10315</name>
</gene>
<dbReference type="GO" id="GO:0000155">
    <property type="term" value="F:phosphorelay sensor kinase activity"/>
    <property type="evidence" value="ECO:0007669"/>
    <property type="project" value="InterPro"/>
</dbReference>
<evidence type="ECO:0000256" key="4">
    <source>
        <dbReference type="ARBA" id="ARBA00022777"/>
    </source>
</evidence>
<dbReference type="PANTHER" id="PTHR34220:SF9">
    <property type="entry name" value="SIGNAL TRANSDUCTION HISTIDINE KINASE INTERNAL REGION DOMAIN-CONTAINING PROTEIN"/>
    <property type="match status" value="1"/>
</dbReference>
<protein>
    <submittedName>
        <fullName evidence="7">HAMP domain-containing protein</fullName>
    </submittedName>
</protein>
<evidence type="ECO:0000256" key="1">
    <source>
        <dbReference type="ARBA" id="ARBA00004370"/>
    </source>
</evidence>
<dbReference type="Gene3D" id="3.30.565.10">
    <property type="entry name" value="Histidine kinase-like ATPase, C-terminal domain"/>
    <property type="match status" value="1"/>
</dbReference>
<comment type="subcellular location">
    <subcellularLocation>
        <location evidence="1">Membrane</location>
    </subcellularLocation>
</comment>
<evidence type="ECO:0000313" key="8">
    <source>
        <dbReference type="Proteomes" id="UP000434409"/>
    </source>
</evidence>
<dbReference type="Proteomes" id="UP000434409">
    <property type="component" value="Unassembled WGS sequence"/>
</dbReference>
<dbReference type="Pfam" id="PF02518">
    <property type="entry name" value="HATPase_c"/>
    <property type="match status" value="1"/>
</dbReference>
<dbReference type="AlphaFoldDB" id="A0A6N7V3A1"/>